<protein>
    <submittedName>
        <fullName evidence="4">Tripartite motif-containing protein 45</fullName>
    </submittedName>
</protein>
<dbReference type="InterPro" id="IPR011042">
    <property type="entry name" value="6-blade_b-propeller_TolB-like"/>
</dbReference>
<dbReference type="OrthoDB" id="6146032at2759"/>
<accession>K1QS36</accession>
<dbReference type="Gene3D" id="2.120.10.30">
    <property type="entry name" value="TolB, C-terminal domain"/>
    <property type="match status" value="1"/>
</dbReference>
<dbReference type="InterPro" id="IPR013083">
    <property type="entry name" value="Znf_RING/FYVE/PHD"/>
</dbReference>
<dbReference type="InParanoid" id="K1QS36"/>
<dbReference type="InterPro" id="IPR017907">
    <property type="entry name" value="Znf_RING_CS"/>
</dbReference>
<gene>
    <name evidence="4" type="ORF">CGI_10018145</name>
</gene>
<dbReference type="Pfam" id="PF06739">
    <property type="entry name" value="SBBP"/>
    <property type="match status" value="1"/>
</dbReference>
<dbReference type="SUPFAM" id="SSF57850">
    <property type="entry name" value="RING/U-box"/>
    <property type="match status" value="1"/>
</dbReference>
<evidence type="ECO:0000256" key="2">
    <source>
        <dbReference type="ARBA" id="ARBA00022771"/>
    </source>
</evidence>
<organism evidence="4">
    <name type="scientific">Magallana gigas</name>
    <name type="common">Pacific oyster</name>
    <name type="synonym">Crassostrea gigas</name>
    <dbReference type="NCBI Taxonomy" id="29159"/>
    <lineage>
        <taxon>Eukaryota</taxon>
        <taxon>Metazoa</taxon>
        <taxon>Spiralia</taxon>
        <taxon>Lophotrochozoa</taxon>
        <taxon>Mollusca</taxon>
        <taxon>Bivalvia</taxon>
        <taxon>Autobranchia</taxon>
        <taxon>Pteriomorphia</taxon>
        <taxon>Ostreida</taxon>
        <taxon>Ostreoidea</taxon>
        <taxon>Ostreidae</taxon>
        <taxon>Magallana</taxon>
    </lineage>
</organism>
<dbReference type="AlphaFoldDB" id="K1QS36"/>
<dbReference type="InterPro" id="IPR018957">
    <property type="entry name" value="Znf_C3HC4_RING-type"/>
</dbReference>
<dbReference type="SUPFAM" id="SSF101898">
    <property type="entry name" value="NHL repeat"/>
    <property type="match status" value="1"/>
</dbReference>
<evidence type="ECO:0000313" key="4">
    <source>
        <dbReference type="EMBL" id="EKC39727.1"/>
    </source>
</evidence>
<proteinExistence type="predicted"/>
<name>K1QS36_MAGGI</name>
<dbReference type="InterPro" id="IPR010620">
    <property type="entry name" value="SBBP_repeat"/>
</dbReference>
<dbReference type="EMBL" id="JH818281">
    <property type="protein sequence ID" value="EKC39727.1"/>
    <property type="molecule type" value="Genomic_DNA"/>
</dbReference>
<dbReference type="InterPro" id="IPR000315">
    <property type="entry name" value="Znf_B-box"/>
</dbReference>
<dbReference type="PANTHER" id="PTHR25462">
    <property type="entry name" value="BONUS, ISOFORM C-RELATED"/>
    <property type="match status" value="1"/>
</dbReference>
<dbReference type="Gene3D" id="3.30.40.10">
    <property type="entry name" value="Zinc/RING finger domain, C3HC4 (zinc finger)"/>
    <property type="match status" value="1"/>
</dbReference>
<dbReference type="HOGENOM" id="CLU_008645_6_0_1"/>
<dbReference type="SMART" id="SM00184">
    <property type="entry name" value="RING"/>
    <property type="match status" value="1"/>
</dbReference>
<dbReference type="GO" id="GO:0008270">
    <property type="term" value="F:zinc ion binding"/>
    <property type="evidence" value="ECO:0007669"/>
    <property type="project" value="UniProtKB-KW"/>
</dbReference>
<dbReference type="PROSITE" id="PS00518">
    <property type="entry name" value="ZF_RING_1"/>
    <property type="match status" value="1"/>
</dbReference>
<dbReference type="InterPro" id="IPR047153">
    <property type="entry name" value="TRIM45/56/19-like"/>
</dbReference>
<evidence type="ECO:0000256" key="3">
    <source>
        <dbReference type="ARBA" id="ARBA00022833"/>
    </source>
</evidence>
<dbReference type="PROSITE" id="PS50119">
    <property type="entry name" value="ZF_BBOX"/>
    <property type="match status" value="1"/>
</dbReference>
<dbReference type="InterPro" id="IPR001841">
    <property type="entry name" value="Znf_RING"/>
</dbReference>
<keyword evidence="1" id="KW-0479">Metal-binding</keyword>
<reference evidence="4" key="1">
    <citation type="journal article" date="2012" name="Nature">
        <title>The oyster genome reveals stress adaptation and complexity of shell formation.</title>
        <authorList>
            <person name="Zhang G."/>
            <person name="Fang X."/>
            <person name="Guo X."/>
            <person name="Li L."/>
            <person name="Luo R."/>
            <person name="Xu F."/>
            <person name="Yang P."/>
            <person name="Zhang L."/>
            <person name="Wang X."/>
            <person name="Qi H."/>
            <person name="Xiong Z."/>
            <person name="Que H."/>
            <person name="Xie Y."/>
            <person name="Holland P.W."/>
            <person name="Paps J."/>
            <person name="Zhu Y."/>
            <person name="Wu F."/>
            <person name="Chen Y."/>
            <person name="Wang J."/>
            <person name="Peng C."/>
            <person name="Meng J."/>
            <person name="Yang L."/>
            <person name="Liu J."/>
            <person name="Wen B."/>
            <person name="Zhang N."/>
            <person name="Huang Z."/>
            <person name="Zhu Q."/>
            <person name="Feng Y."/>
            <person name="Mount A."/>
            <person name="Hedgecock D."/>
            <person name="Xu Z."/>
            <person name="Liu Y."/>
            <person name="Domazet-Loso T."/>
            <person name="Du Y."/>
            <person name="Sun X."/>
            <person name="Zhang S."/>
            <person name="Liu B."/>
            <person name="Cheng P."/>
            <person name="Jiang X."/>
            <person name="Li J."/>
            <person name="Fan D."/>
            <person name="Wang W."/>
            <person name="Fu W."/>
            <person name="Wang T."/>
            <person name="Wang B."/>
            <person name="Zhang J."/>
            <person name="Peng Z."/>
            <person name="Li Y."/>
            <person name="Li N."/>
            <person name="Wang J."/>
            <person name="Chen M."/>
            <person name="He Y."/>
            <person name="Tan F."/>
            <person name="Song X."/>
            <person name="Zheng Q."/>
            <person name="Huang R."/>
            <person name="Yang H."/>
            <person name="Du X."/>
            <person name="Chen L."/>
            <person name="Yang M."/>
            <person name="Gaffney P.M."/>
            <person name="Wang S."/>
            <person name="Luo L."/>
            <person name="She Z."/>
            <person name="Ming Y."/>
            <person name="Huang W."/>
            <person name="Zhang S."/>
            <person name="Huang B."/>
            <person name="Zhang Y."/>
            <person name="Qu T."/>
            <person name="Ni P."/>
            <person name="Miao G."/>
            <person name="Wang J."/>
            <person name="Wang Q."/>
            <person name="Steinberg C.E."/>
            <person name="Wang H."/>
            <person name="Li N."/>
            <person name="Qian L."/>
            <person name="Zhang G."/>
            <person name="Li Y."/>
            <person name="Yang H."/>
            <person name="Liu X."/>
            <person name="Wang J."/>
            <person name="Yin Y."/>
            <person name="Wang J."/>
        </authorList>
    </citation>
    <scope>NUCLEOTIDE SEQUENCE [LARGE SCALE GENOMIC DNA]</scope>
    <source>
        <strain evidence="4">05x7-T-G4-1.051#20</strain>
    </source>
</reference>
<dbReference type="CDD" id="cd19757">
    <property type="entry name" value="Bbox1"/>
    <property type="match status" value="1"/>
</dbReference>
<dbReference type="Gene3D" id="3.30.160.60">
    <property type="entry name" value="Classic Zinc Finger"/>
    <property type="match status" value="1"/>
</dbReference>
<evidence type="ECO:0000256" key="1">
    <source>
        <dbReference type="ARBA" id="ARBA00022723"/>
    </source>
</evidence>
<dbReference type="PROSITE" id="PS50089">
    <property type="entry name" value="ZF_RING_2"/>
    <property type="match status" value="1"/>
</dbReference>
<sequence length="632" mass="71190">MATSKAQEEEDLTAEVVCSICLEQYKSPVSLRCSHSFCRTCLSTHIKSSCGNCDTPLGFPCPLCRVFIPAPGEIDQYPVDEWAKKFPENKFLSSVTGVQFILCKPCQEDGEEVKAKSWCKDCSEALCEECTKYHKKYRPCRKHVVLSLAEWSNISQIPYTLEICEAHDGHKFEIFCRKHFIPCCSVCVTTDHNSCSNFCQLGKVGGNFIEPGKVLQSGIEKFCLKVESIIEKEKANINHIDDVTDTFTKELSDVTTNIIQALKKLEEEHLNKLSKLSKESKYKLQKSVDSFEQRLLYLKHWRELLSKNMSNETASETKRVLSYIKLKKIHENIQNMKYTKLDICIKTKVLDDVKKLIKLPCLADVSADENLDQVDLNTENIDYTHAKVNVISEFTIQGADIRGGTFMSSGNLFLADYSGKRCIRCDTNGVILQEVRLQAAPWDVFTEGEEILVTNPEKKSILKFDSSSLEIIDTVPVGCNCYGVAMSGNTTVIGTISSVDVFVDGFDATKRKTLLTGLCKTYDVAIDNENNVICSSYTQHIVKKLDLRGNVLFTYRHKELQTPYGLTVDIKGNIFVNGYTSNNIHILSKDGKLLRIVEGVTDPKCIELQNNTNTFFVSNGTGNIKIFEFNEM</sequence>
<dbReference type="CDD" id="cd19776">
    <property type="entry name" value="Bbox2_TRIM25_C-IV"/>
    <property type="match status" value="1"/>
</dbReference>
<keyword evidence="3" id="KW-0862">Zinc</keyword>
<keyword evidence="2" id="KW-0863">Zinc-finger</keyword>
<dbReference type="PANTHER" id="PTHR25462:SF296">
    <property type="entry name" value="MEIOTIC P26, ISOFORM F"/>
    <property type="match status" value="1"/>
</dbReference>
<dbReference type="Pfam" id="PF00097">
    <property type="entry name" value="zf-C3HC4"/>
    <property type="match status" value="1"/>
</dbReference>